<evidence type="ECO:0000256" key="1">
    <source>
        <dbReference type="SAM" id="MobiDB-lite"/>
    </source>
</evidence>
<dbReference type="OrthoDB" id="1723809at2759"/>
<keyword evidence="3" id="KW-1185">Reference proteome</keyword>
<dbReference type="Proteomes" id="UP000008744">
    <property type="component" value="Unassembled WGS sequence"/>
</dbReference>
<organism evidence="3">
    <name type="scientific">Drosophila persimilis</name>
    <name type="common">Fruit fly</name>
    <dbReference type="NCBI Taxonomy" id="7234"/>
    <lineage>
        <taxon>Eukaryota</taxon>
        <taxon>Metazoa</taxon>
        <taxon>Ecdysozoa</taxon>
        <taxon>Arthropoda</taxon>
        <taxon>Hexapoda</taxon>
        <taxon>Insecta</taxon>
        <taxon>Pterygota</taxon>
        <taxon>Neoptera</taxon>
        <taxon>Endopterygota</taxon>
        <taxon>Diptera</taxon>
        <taxon>Brachycera</taxon>
        <taxon>Muscomorpha</taxon>
        <taxon>Ephydroidea</taxon>
        <taxon>Drosophilidae</taxon>
        <taxon>Drosophila</taxon>
        <taxon>Sophophora</taxon>
    </lineage>
</organism>
<gene>
    <name evidence="2" type="primary">Dper\GL15008</name>
    <name evidence="2" type="ORF">Dper_GL15008</name>
</gene>
<evidence type="ECO:0000313" key="2">
    <source>
        <dbReference type="EMBL" id="EDW29812.1"/>
    </source>
</evidence>
<sequence>MSYRGVLSTPSSSSLSNNQDTDSFDDPITGHPPESSAQPHLHRQKSTGGNALPTAISPAHGIRSPHRCVCK</sequence>
<name>B4H0L7_DROPE</name>
<feature type="region of interest" description="Disordered" evidence="1">
    <location>
        <begin position="1"/>
        <end position="71"/>
    </location>
</feature>
<reference evidence="2 3" key="1">
    <citation type="journal article" date="2007" name="Nature">
        <title>Evolution of genes and genomes on the Drosophila phylogeny.</title>
        <authorList>
            <consortium name="Drosophila 12 Genomes Consortium"/>
            <person name="Clark A.G."/>
            <person name="Eisen M.B."/>
            <person name="Smith D.R."/>
            <person name="Bergman C.M."/>
            <person name="Oliver B."/>
            <person name="Markow T.A."/>
            <person name="Kaufman T.C."/>
            <person name="Kellis M."/>
            <person name="Gelbart W."/>
            <person name="Iyer V.N."/>
            <person name="Pollard D.A."/>
            <person name="Sackton T.B."/>
            <person name="Larracuente A.M."/>
            <person name="Singh N.D."/>
            <person name="Abad J.P."/>
            <person name="Abt D.N."/>
            <person name="Adryan B."/>
            <person name="Aguade M."/>
            <person name="Akashi H."/>
            <person name="Anderson W.W."/>
            <person name="Aquadro C.F."/>
            <person name="Ardell D.H."/>
            <person name="Arguello R."/>
            <person name="Artieri C.G."/>
            <person name="Barbash D.A."/>
            <person name="Barker D."/>
            <person name="Barsanti P."/>
            <person name="Batterham P."/>
            <person name="Batzoglou S."/>
            <person name="Begun D."/>
            <person name="Bhutkar A."/>
            <person name="Blanco E."/>
            <person name="Bosak S.A."/>
            <person name="Bradley R.K."/>
            <person name="Brand A.D."/>
            <person name="Brent M.R."/>
            <person name="Brooks A.N."/>
            <person name="Brown R.H."/>
            <person name="Butlin R.K."/>
            <person name="Caggese C."/>
            <person name="Calvi B.R."/>
            <person name="Bernardo de Carvalho A."/>
            <person name="Caspi A."/>
            <person name="Castrezana S."/>
            <person name="Celniker S.E."/>
            <person name="Chang J.L."/>
            <person name="Chapple C."/>
            <person name="Chatterji S."/>
            <person name="Chinwalla A."/>
            <person name="Civetta A."/>
            <person name="Clifton S.W."/>
            <person name="Comeron J.M."/>
            <person name="Costello J.C."/>
            <person name="Coyne J.A."/>
            <person name="Daub J."/>
            <person name="David R.G."/>
            <person name="Delcher A.L."/>
            <person name="Delehaunty K."/>
            <person name="Do C.B."/>
            <person name="Ebling H."/>
            <person name="Edwards K."/>
            <person name="Eickbush T."/>
            <person name="Evans J.D."/>
            <person name="Filipski A."/>
            <person name="Findeiss S."/>
            <person name="Freyhult E."/>
            <person name="Fulton L."/>
            <person name="Fulton R."/>
            <person name="Garcia A.C."/>
            <person name="Gardiner A."/>
            <person name="Garfield D.A."/>
            <person name="Garvin B.E."/>
            <person name="Gibson G."/>
            <person name="Gilbert D."/>
            <person name="Gnerre S."/>
            <person name="Godfrey J."/>
            <person name="Good R."/>
            <person name="Gotea V."/>
            <person name="Gravely B."/>
            <person name="Greenberg A.J."/>
            <person name="Griffiths-Jones S."/>
            <person name="Gross S."/>
            <person name="Guigo R."/>
            <person name="Gustafson E.A."/>
            <person name="Haerty W."/>
            <person name="Hahn M.W."/>
            <person name="Halligan D.L."/>
            <person name="Halpern A.L."/>
            <person name="Halter G.M."/>
            <person name="Han M.V."/>
            <person name="Heger A."/>
            <person name="Hillier L."/>
            <person name="Hinrichs A.S."/>
            <person name="Holmes I."/>
            <person name="Hoskins R.A."/>
            <person name="Hubisz M.J."/>
            <person name="Hultmark D."/>
            <person name="Huntley M.A."/>
            <person name="Jaffe D.B."/>
            <person name="Jagadeeshan S."/>
            <person name="Jeck W.R."/>
            <person name="Johnson J."/>
            <person name="Jones C.D."/>
            <person name="Jordan W.C."/>
            <person name="Karpen G.H."/>
            <person name="Kataoka E."/>
            <person name="Keightley P.D."/>
            <person name="Kheradpour P."/>
            <person name="Kirkness E.F."/>
            <person name="Koerich L.B."/>
            <person name="Kristiansen K."/>
            <person name="Kudrna D."/>
            <person name="Kulathinal R.J."/>
            <person name="Kumar S."/>
            <person name="Kwok R."/>
            <person name="Lander E."/>
            <person name="Langley C.H."/>
            <person name="Lapoint R."/>
            <person name="Lazzaro B.P."/>
            <person name="Lee S.J."/>
            <person name="Levesque L."/>
            <person name="Li R."/>
            <person name="Lin C.F."/>
            <person name="Lin M.F."/>
            <person name="Lindblad-Toh K."/>
            <person name="Llopart A."/>
            <person name="Long M."/>
            <person name="Low L."/>
            <person name="Lozovsky E."/>
            <person name="Lu J."/>
            <person name="Luo M."/>
            <person name="Machado C.A."/>
            <person name="Makalowski W."/>
            <person name="Marzo M."/>
            <person name="Matsuda M."/>
            <person name="Matzkin L."/>
            <person name="McAllister B."/>
            <person name="McBride C.S."/>
            <person name="McKernan B."/>
            <person name="McKernan K."/>
            <person name="Mendez-Lago M."/>
            <person name="Minx P."/>
            <person name="Mollenhauer M.U."/>
            <person name="Montooth K."/>
            <person name="Mount S.M."/>
            <person name="Mu X."/>
            <person name="Myers E."/>
            <person name="Negre B."/>
            <person name="Newfeld S."/>
            <person name="Nielsen R."/>
            <person name="Noor M.A."/>
            <person name="O'Grady P."/>
            <person name="Pachter L."/>
            <person name="Papaceit M."/>
            <person name="Parisi M.J."/>
            <person name="Parisi M."/>
            <person name="Parts L."/>
            <person name="Pedersen J.S."/>
            <person name="Pesole G."/>
            <person name="Phillippy A.M."/>
            <person name="Ponting C.P."/>
            <person name="Pop M."/>
            <person name="Porcelli D."/>
            <person name="Powell J.R."/>
            <person name="Prohaska S."/>
            <person name="Pruitt K."/>
            <person name="Puig M."/>
            <person name="Quesneville H."/>
            <person name="Ram K.R."/>
            <person name="Rand D."/>
            <person name="Rasmussen M.D."/>
            <person name="Reed L.K."/>
            <person name="Reenan R."/>
            <person name="Reily A."/>
            <person name="Remington K.A."/>
            <person name="Rieger T.T."/>
            <person name="Ritchie M.G."/>
            <person name="Robin C."/>
            <person name="Rogers Y.H."/>
            <person name="Rohde C."/>
            <person name="Rozas J."/>
            <person name="Rubenfield M.J."/>
            <person name="Ruiz A."/>
            <person name="Russo S."/>
            <person name="Salzberg S.L."/>
            <person name="Sanchez-Gracia A."/>
            <person name="Saranga D.J."/>
            <person name="Sato H."/>
            <person name="Schaeffer S.W."/>
            <person name="Schatz M.C."/>
            <person name="Schlenke T."/>
            <person name="Schwartz R."/>
            <person name="Segarra C."/>
            <person name="Singh R.S."/>
            <person name="Sirot L."/>
            <person name="Sirota M."/>
            <person name="Sisneros N.B."/>
            <person name="Smith C.D."/>
            <person name="Smith T.F."/>
            <person name="Spieth J."/>
            <person name="Stage D.E."/>
            <person name="Stark A."/>
            <person name="Stephan W."/>
            <person name="Strausberg R.L."/>
            <person name="Strempel S."/>
            <person name="Sturgill D."/>
            <person name="Sutton G."/>
            <person name="Sutton G.G."/>
            <person name="Tao W."/>
            <person name="Teichmann S."/>
            <person name="Tobari Y.N."/>
            <person name="Tomimura Y."/>
            <person name="Tsolas J.M."/>
            <person name="Valente V.L."/>
            <person name="Venter E."/>
            <person name="Venter J.C."/>
            <person name="Vicario S."/>
            <person name="Vieira F.G."/>
            <person name="Vilella A.J."/>
            <person name="Villasante A."/>
            <person name="Walenz B."/>
            <person name="Wang J."/>
            <person name="Wasserman M."/>
            <person name="Watts T."/>
            <person name="Wilson D."/>
            <person name="Wilson R.K."/>
            <person name="Wing R.A."/>
            <person name="Wolfner M.F."/>
            <person name="Wong A."/>
            <person name="Wong G.K."/>
            <person name="Wu C.I."/>
            <person name="Wu G."/>
            <person name="Yamamoto D."/>
            <person name="Yang H.P."/>
            <person name="Yang S.P."/>
            <person name="Yorke J.A."/>
            <person name="Yoshida K."/>
            <person name="Zdobnov E."/>
            <person name="Zhang P."/>
            <person name="Zhang Y."/>
            <person name="Zimin A.V."/>
            <person name="Baldwin J."/>
            <person name="Abdouelleil A."/>
            <person name="Abdulkadir J."/>
            <person name="Abebe A."/>
            <person name="Abera B."/>
            <person name="Abreu J."/>
            <person name="Acer S.C."/>
            <person name="Aftuck L."/>
            <person name="Alexander A."/>
            <person name="An P."/>
            <person name="Anderson E."/>
            <person name="Anderson S."/>
            <person name="Arachi H."/>
            <person name="Azer M."/>
            <person name="Bachantsang P."/>
            <person name="Barry A."/>
            <person name="Bayul T."/>
            <person name="Berlin A."/>
            <person name="Bessette D."/>
            <person name="Bloom T."/>
            <person name="Blye J."/>
            <person name="Boguslavskiy L."/>
            <person name="Bonnet C."/>
            <person name="Boukhgalter B."/>
            <person name="Bourzgui I."/>
            <person name="Brown A."/>
            <person name="Cahill P."/>
            <person name="Channer S."/>
            <person name="Cheshatsang Y."/>
            <person name="Chuda L."/>
            <person name="Citroen M."/>
            <person name="Collymore A."/>
            <person name="Cooke P."/>
            <person name="Costello M."/>
            <person name="D'Aco K."/>
            <person name="Daza R."/>
            <person name="De Haan G."/>
            <person name="DeGray S."/>
            <person name="DeMaso C."/>
            <person name="Dhargay N."/>
            <person name="Dooley K."/>
            <person name="Dooley E."/>
            <person name="Doricent M."/>
            <person name="Dorje P."/>
            <person name="Dorjee K."/>
            <person name="Dupes A."/>
            <person name="Elong R."/>
            <person name="Falk J."/>
            <person name="Farina A."/>
            <person name="Faro S."/>
            <person name="Ferguson D."/>
            <person name="Fisher S."/>
            <person name="Foley C.D."/>
            <person name="Franke A."/>
            <person name="Friedrich D."/>
            <person name="Gadbois L."/>
            <person name="Gearin G."/>
            <person name="Gearin C.R."/>
            <person name="Giannoukos G."/>
            <person name="Goode T."/>
            <person name="Graham J."/>
            <person name="Grandbois E."/>
            <person name="Grewal S."/>
            <person name="Gyaltsen K."/>
            <person name="Hafez N."/>
            <person name="Hagos B."/>
            <person name="Hall J."/>
            <person name="Henson C."/>
            <person name="Hollinger A."/>
            <person name="Honan T."/>
            <person name="Huard M.D."/>
            <person name="Hughes L."/>
            <person name="Hurhula B."/>
            <person name="Husby M.E."/>
            <person name="Kamat A."/>
            <person name="Kanga B."/>
            <person name="Kashin S."/>
            <person name="Khazanovich D."/>
            <person name="Kisner P."/>
            <person name="Lance K."/>
            <person name="Lara M."/>
            <person name="Lee W."/>
            <person name="Lennon N."/>
            <person name="Letendre F."/>
            <person name="LeVine R."/>
            <person name="Lipovsky A."/>
            <person name="Liu X."/>
            <person name="Liu J."/>
            <person name="Liu S."/>
            <person name="Lokyitsang T."/>
            <person name="Lokyitsang Y."/>
            <person name="Lubonja R."/>
            <person name="Lui A."/>
            <person name="MacDonald P."/>
            <person name="Magnisalis V."/>
            <person name="Maru K."/>
            <person name="Matthews C."/>
            <person name="McCusker W."/>
            <person name="McDonough S."/>
            <person name="Mehta T."/>
            <person name="Meldrim J."/>
            <person name="Meneus L."/>
            <person name="Mihai O."/>
            <person name="Mihalev A."/>
            <person name="Mihova T."/>
            <person name="Mittelman R."/>
            <person name="Mlenga V."/>
            <person name="Montmayeur A."/>
            <person name="Mulrain L."/>
            <person name="Navidi A."/>
            <person name="Naylor J."/>
            <person name="Negash T."/>
            <person name="Nguyen T."/>
            <person name="Nguyen N."/>
            <person name="Nicol R."/>
            <person name="Norbu C."/>
            <person name="Norbu N."/>
            <person name="Novod N."/>
            <person name="O'Neill B."/>
            <person name="Osman S."/>
            <person name="Markiewicz E."/>
            <person name="Oyono O.L."/>
            <person name="Patti C."/>
            <person name="Phunkhang P."/>
            <person name="Pierre F."/>
            <person name="Priest M."/>
            <person name="Raghuraman S."/>
            <person name="Rege F."/>
            <person name="Reyes R."/>
            <person name="Rise C."/>
            <person name="Rogov P."/>
            <person name="Ross K."/>
            <person name="Ryan E."/>
            <person name="Settipalli S."/>
            <person name="Shea T."/>
            <person name="Sherpa N."/>
            <person name="Shi L."/>
            <person name="Shih D."/>
            <person name="Sparrow T."/>
            <person name="Spaulding J."/>
            <person name="Stalker J."/>
            <person name="Stange-Thomann N."/>
            <person name="Stavropoulos S."/>
            <person name="Stone C."/>
            <person name="Strader C."/>
            <person name="Tesfaye S."/>
            <person name="Thomson T."/>
            <person name="Thoulutsang Y."/>
            <person name="Thoulutsang D."/>
            <person name="Topham K."/>
            <person name="Topping I."/>
            <person name="Tsamla T."/>
            <person name="Vassiliev H."/>
            <person name="Vo A."/>
            <person name="Wangchuk T."/>
            <person name="Wangdi T."/>
            <person name="Weiand M."/>
            <person name="Wilkinson J."/>
            <person name="Wilson A."/>
            <person name="Yadav S."/>
            <person name="Young G."/>
            <person name="Yu Q."/>
            <person name="Zembek L."/>
            <person name="Zhong D."/>
            <person name="Zimmer A."/>
            <person name="Zwirko Z."/>
            <person name="Jaffe D.B."/>
            <person name="Alvarez P."/>
            <person name="Brockman W."/>
            <person name="Butler J."/>
            <person name="Chin C."/>
            <person name="Gnerre S."/>
            <person name="Grabherr M."/>
            <person name="Kleber M."/>
            <person name="Mauceli E."/>
            <person name="MacCallum I."/>
        </authorList>
    </citation>
    <scope>NUCLEOTIDE SEQUENCE [LARGE SCALE GENOMIC DNA]</scope>
    <source>
        <strain evidence="3">MSH-3 / Tucson 14011-0111.49</strain>
    </source>
</reference>
<proteinExistence type="predicted"/>
<dbReference type="AlphaFoldDB" id="B4H0L7"/>
<evidence type="ECO:0000313" key="3">
    <source>
        <dbReference type="Proteomes" id="UP000008744"/>
    </source>
</evidence>
<dbReference type="EMBL" id="CH479200">
    <property type="protein sequence ID" value="EDW29812.1"/>
    <property type="molecule type" value="Genomic_DNA"/>
</dbReference>
<dbReference type="HOGENOM" id="CLU_2742734_0_0_1"/>
<accession>B4H0L7</accession>
<feature type="compositionally biased region" description="Low complexity" evidence="1">
    <location>
        <begin position="7"/>
        <end position="21"/>
    </location>
</feature>
<protein>
    <submittedName>
        <fullName evidence="2">GL15008</fullName>
    </submittedName>
</protein>